<protein>
    <submittedName>
        <fullName evidence="6">Transcriptional regulator</fullName>
    </submittedName>
</protein>
<dbReference type="GO" id="GO:0003677">
    <property type="term" value="F:DNA binding"/>
    <property type="evidence" value="ECO:0007669"/>
    <property type="project" value="UniProtKB-KW"/>
</dbReference>
<dbReference type="AlphaFoldDB" id="A0A2T1E6B6"/>
<evidence type="ECO:0000256" key="4">
    <source>
        <dbReference type="SAM" id="MobiDB-lite"/>
    </source>
</evidence>
<dbReference type="PANTHER" id="PTHR33204">
    <property type="entry name" value="TRANSCRIPTIONAL REGULATOR, MARR FAMILY"/>
    <property type="match status" value="1"/>
</dbReference>
<evidence type="ECO:0000313" key="6">
    <source>
        <dbReference type="EMBL" id="PSB28194.1"/>
    </source>
</evidence>
<keyword evidence="1" id="KW-0805">Transcription regulation</keyword>
<evidence type="ECO:0000256" key="2">
    <source>
        <dbReference type="ARBA" id="ARBA00023125"/>
    </source>
</evidence>
<dbReference type="EMBL" id="PVWK01000083">
    <property type="protein sequence ID" value="PSB28194.1"/>
    <property type="molecule type" value="Genomic_DNA"/>
</dbReference>
<reference evidence="6 7" key="2">
    <citation type="submission" date="2018-03" db="EMBL/GenBank/DDBJ databases">
        <title>The ancient ancestry and fast evolution of plastids.</title>
        <authorList>
            <person name="Moore K.R."/>
            <person name="Magnabosco C."/>
            <person name="Momper L."/>
            <person name="Gold D.A."/>
            <person name="Bosak T."/>
            <person name="Fournier G.P."/>
        </authorList>
    </citation>
    <scope>NUCLEOTIDE SEQUENCE [LARGE SCALE GENOMIC DNA]</scope>
    <source>
        <strain evidence="6 7">ULC18</strain>
    </source>
</reference>
<keyword evidence="3" id="KW-0804">Transcription</keyword>
<dbReference type="PANTHER" id="PTHR33204:SF37">
    <property type="entry name" value="HTH-TYPE TRANSCRIPTIONAL REGULATOR YODB"/>
    <property type="match status" value="1"/>
</dbReference>
<proteinExistence type="predicted"/>
<dbReference type="Proteomes" id="UP000239576">
    <property type="component" value="Unassembled WGS sequence"/>
</dbReference>
<sequence length="118" mass="13384">MLEYIVGCKWSIRILTLIRQGVERPGAITRSIDGLTTKVQGDCLNKMVSFGILERIAYAEIPPRVEYKLTHFGQRFVSILDAVSELQHEIDTVKQDHKPVLETNDEQPSSSQKATRTE</sequence>
<keyword evidence="2" id="KW-0238">DNA-binding</keyword>
<evidence type="ECO:0000313" key="7">
    <source>
        <dbReference type="Proteomes" id="UP000239576"/>
    </source>
</evidence>
<feature type="compositionally biased region" description="Polar residues" evidence="4">
    <location>
        <begin position="106"/>
        <end position="118"/>
    </location>
</feature>
<evidence type="ECO:0000259" key="5">
    <source>
        <dbReference type="PROSITE" id="PS51118"/>
    </source>
</evidence>
<dbReference type="Pfam" id="PF01638">
    <property type="entry name" value="HxlR"/>
    <property type="match status" value="1"/>
</dbReference>
<gene>
    <name evidence="6" type="ORF">C7B82_14935</name>
</gene>
<dbReference type="InterPro" id="IPR002577">
    <property type="entry name" value="HTH_HxlR"/>
</dbReference>
<reference evidence="7" key="1">
    <citation type="submission" date="2018-02" db="EMBL/GenBank/DDBJ databases">
        <authorList>
            <person name="Moore K."/>
            <person name="Momper L."/>
        </authorList>
    </citation>
    <scope>NUCLEOTIDE SEQUENCE [LARGE SCALE GENOMIC DNA]</scope>
    <source>
        <strain evidence="7">ULC18</strain>
    </source>
</reference>
<comment type="caution">
    <text evidence="6">The sequence shown here is derived from an EMBL/GenBank/DDBJ whole genome shotgun (WGS) entry which is preliminary data.</text>
</comment>
<evidence type="ECO:0000256" key="3">
    <source>
        <dbReference type="ARBA" id="ARBA00023163"/>
    </source>
</evidence>
<dbReference type="OrthoDB" id="9791143at2"/>
<dbReference type="PROSITE" id="PS51118">
    <property type="entry name" value="HTH_HXLR"/>
    <property type="match status" value="1"/>
</dbReference>
<organism evidence="6 7">
    <name type="scientific">Stenomitos frigidus ULC18</name>
    <dbReference type="NCBI Taxonomy" id="2107698"/>
    <lineage>
        <taxon>Bacteria</taxon>
        <taxon>Bacillati</taxon>
        <taxon>Cyanobacteriota</taxon>
        <taxon>Cyanophyceae</taxon>
        <taxon>Leptolyngbyales</taxon>
        <taxon>Leptolyngbyaceae</taxon>
        <taxon>Stenomitos</taxon>
    </lineage>
</organism>
<dbReference type="SUPFAM" id="SSF46785">
    <property type="entry name" value="Winged helix' DNA-binding domain"/>
    <property type="match status" value="1"/>
</dbReference>
<dbReference type="Gene3D" id="1.10.10.10">
    <property type="entry name" value="Winged helix-like DNA-binding domain superfamily/Winged helix DNA-binding domain"/>
    <property type="match status" value="1"/>
</dbReference>
<dbReference type="InterPro" id="IPR036388">
    <property type="entry name" value="WH-like_DNA-bd_sf"/>
</dbReference>
<keyword evidence="7" id="KW-1185">Reference proteome</keyword>
<feature type="domain" description="HTH hxlR-type" evidence="5">
    <location>
        <begin position="1"/>
        <end position="95"/>
    </location>
</feature>
<feature type="region of interest" description="Disordered" evidence="4">
    <location>
        <begin position="94"/>
        <end position="118"/>
    </location>
</feature>
<name>A0A2T1E6B6_9CYAN</name>
<evidence type="ECO:0000256" key="1">
    <source>
        <dbReference type="ARBA" id="ARBA00023015"/>
    </source>
</evidence>
<accession>A0A2T1E6B6</accession>
<dbReference type="InterPro" id="IPR036390">
    <property type="entry name" value="WH_DNA-bd_sf"/>
</dbReference>